<sequence length="149" mass="16278">MMHELISISVNGEVKLTTSHRSCSLCHASRAAAVDADADAVLRIPHAVTVRRRPIGVQRRRKMPNYLPSRARSQPQLLNLASSAIGVGGKFIKDATPCSTRDPARRRRRRSRNPSARNVSPLFAGTGPHSAETLLPTCRLWALLLPAAD</sequence>
<organism evidence="2 3">
    <name type="scientific">Asparagus officinalis</name>
    <name type="common">Garden asparagus</name>
    <dbReference type="NCBI Taxonomy" id="4686"/>
    <lineage>
        <taxon>Eukaryota</taxon>
        <taxon>Viridiplantae</taxon>
        <taxon>Streptophyta</taxon>
        <taxon>Embryophyta</taxon>
        <taxon>Tracheophyta</taxon>
        <taxon>Spermatophyta</taxon>
        <taxon>Magnoliopsida</taxon>
        <taxon>Liliopsida</taxon>
        <taxon>Asparagales</taxon>
        <taxon>Asparagaceae</taxon>
        <taxon>Asparagoideae</taxon>
        <taxon>Asparagus</taxon>
    </lineage>
</organism>
<evidence type="ECO:0000313" key="3">
    <source>
        <dbReference type="Proteomes" id="UP000243459"/>
    </source>
</evidence>
<dbReference type="AlphaFoldDB" id="A0A5P1FLT8"/>
<dbReference type="Gramene" id="ONK78377">
    <property type="protein sequence ID" value="ONK78377"/>
    <property type="gene ID" value="A4U43_C02F18140"/>
</dbReference>
<dbReference type="Proteomes" id="UP000243459">
    <property type="component" value="Chromosome 2"/>
</dbReference>
<proteinExistence type="predicted"/>
<evidence type="ECO:0000256" key="1">
    <source>
        <dbReference type="SAM" id="MobiDB-lite"/>
    </source>
</evidence>
<protein>
    <submittedName>
        <fullName evidence="2">Uncharacterized protein</fullName>
    </submittedName>
</protein>
<gene>
    <name evidence="2" type="ORF">A4U43_C02F18140</name>
</gene>
<accession>A0A5P1FLT8</accession>
<dbReference type="EMBL" id="CM007382">
    <property type="protein sequence ID" value="ONK78377.1"/>
    <property type="molecule type" value="Genomic_DNA"/>
</dbReference>
<reference evidence="3" key="1">
    <citation type="journal article" date="2017" name="Nat. Commun.">
        <title>The asparagus genome sheds light on the origin and evolution of a young Y chromosome.</title>
        <authorList>
            <person name="Harkess A."/>
            <person name="Zhou J."/>
            <person name="Xu C."/>
            <person name="Bowers J.E."/>
            <person name="Van der Hulst R."/>
            <person name="Ayyampalayam S."/>
            <person name="Mercati F."/>
            <person name="Riccardi P."/>
            <person name="McKain M.R."/>
            <person name="Kakrana A."/>
            <person name="Tang H."/>
            <person name="Ray J."/>
            <person name="Groenendijk J."/>
            <person name="Arikit S."/>
            <person name="Mathioni S.M."/>
            <person name="Nakano M."/>
            <person name="Shan H."/>
            <person name="Telgmann-Rauber A."/>
            <person name="Kanno A."/>
            <person name="Yue Z."/>
            <person name="Chen H."/>
            <person name="Li W."/>
            <person name="Chen Y."/>
            <person name="Xu X."/>
            <person name="Zhang Y."/>
            <person name="Luo S."/>
            <person name="Chen H."/>
            <person name="Gao J."/>
            <person name="Mao Z."/>
            <person name="Pires J.C."/>
            <person name="Luo M."/>
            <person name="Kudrna D."/>
            <person name="Wing R.A."/>
            <person name="Meyers B.C."/>
            <person name="Yi K."/>
            <person name="Kong H."/>
            <person name="Lavrijsen P."/>
            <person name="Sunseri F."/>
            <person name="Falavigna A."/>
            <person name="Ye Y."/>
            <person name="Leebens-Mack J.H."/>
            <person name="Chen G."/>
        </authorList>
    </citation>
    <scope>NUCLEOTIDE SEQUENCE [LARGE SCALE GENOMIC DNA]</scope>
    <source>
        <strain evidence="3">cv. DH0086</strain>
    </source>
</reference>
<keyword evidence="3" id="KW-1185">Reference proteome</keyword>
<name>A0A5P1FLT8_ASPOF</name>
<evidence type="ECO:0000313" key="2">
    <source>
        <dbReference type="EMBL" id="ONK78377.1"/>
    </source>
</evidence>
<feature type="region of interest" description="Disordered" evidence="1">
    <location>
        <begin position="96"/>
        <end position="126"/>
    </location>
</feature>